<dbReference type="InterPro" id="IPR011989">
    <property type="entry name" value="ARM-like"/>
</dbReference>
<dbReference type="GO" id="GO:0035556">
    <property type="term" value="P:intracellular signal transduction"/>
    <property type="evidence" value="ECO:0007669"/>
    <property type="project" value="TreeGrafter"/>
</dbReference>
<evidence type="ECO:0000313" key="3">
    <source>
        <dbReference type="EMBL" id="RAR03088.1"/>
    </source>
</evidence>
<dbReference type="PANTHER" id="PTHR10182:SF3">
    <property type="entry name" value="PROTEIN MO25"/>
    <property type="match status" value="1"/>
</dbReference>
<dbReference type="InterPro" id="IPR016024">
    <property type="entry name" value="ARM-type_fold"/>
</dbReference>
<dbReference type="Pfam" id="PF00069">
    <property type="entry name" value="Pkinase"/>
    <property type="match status" value="1"/>
</dbReference>
<dbReference type="SMART" id="SM00220">
    <property type="entry name" value="S_TKc"/>
    <property type="match status" value="1"/>
</dbReference>
<dbReference type="Gene3D" id="1.25.10.10">
    <property type="entry name" value="Leucine-rich Repeat Variant"/>
    <property type="match status" value="1"/>
</dbReference>
<dbReference type="Gene3D" id="3.30.200.20">
    <property type="entry name" value="Phosphorylase Kinase, domain 1"/>
    <property type="match status" value="1"/>
</dbReference>
<comment type="similarity">
    <text evidence="1">Belongs to the Mo25 family.</text>
</comment>
<accession>A0A364MTG3</accession>
<dbReference type="InterPro" id="IPR013878">
    <property type="entry name" value="Mo25"/>
</dbReference>
<organism evidence="3 4">
    <name type="scientific">Stemphylium lycopersici</name>
    <name type="common">Tomato gray leaf spot disease fungus</name>
    <name type="synonym">Thyrospora lycopersici</name>
    <dbReference type="NCBI Taxonomy" id="183478"/>
    <lineage>
        <taxon>Eukaryota</taxon>
        <taxon>Fungi</taxon>
        <taxon>Dikarya</taxon>
        <taxon>Ascomycota</taxon>
        <taxon>Pezizomycotina</taxon>
        <taxon>Dothideomycetes</taxon>
        <taxon>Pleosporomycetidae</taxon>
        <taxon>Pleosporales</taxon>
        <taxon>Pleosporineae</taxon>
        <taxon>Pleosporaceae</taxon>
        <taxon>Stemphylium</taxon>
    </lineage>
</organism>
<dbReference type="OrthoDB" id="609103at2759"/>
<dbReference type="FunFam" id="1.25.10.10:FF:000257">
    <property type="entry name" value="Conidiophore development protein hymA"/>
    <property type="match status" value="1"/>
</dbReference>
<dbReference type="STRING" id="183478.A0A364MTG3"/>
<dbReference type="GO" id="GO:0005524">
    <property type="term" value="F:ATP binding"/>
    <property type="evidence" value="ECO:0007669"/>
    <property type="project" value="InterPro"/>
</dbReference>
<dbReference type="GO" id="GO:0005737">
    <property type="term" value="C:cytoplasm"/>
    <property type="evidence" value="ECO:0007669"/>
    <property type="project" value="UniProtKB-ARBA"/>
</dbReference>
<dbReference type="Proteomes" id="UP000249619">
    <property type="component" value="Unassembled WGS sequence"/>
</dbReference>
<dbReference type="Gene3D" id="1.10.510.10">
    <property type="entry name" value="Transferase(Phosphotransferase) domain 1"/>
    <property type="match status" value="1"/>
</dbReference>
<protein>
    <submittedName>
        <fullName evidence="3">Mo25-domain-containing protein</fullName>
    </submittedName>
</protein>
<dbReference type="GO" id="GO:0043539">
    <property type="term" value="F:protein serine/threonine kinase activator activity"/>
    <property type="evidence" value="ECO:0007669"/>
    <property type="project" value="TreeGrafter"/>
</dbReference>
<dbReference type="EMBL" id="QGDH01000193">
    <property type="protein sequence ID" value="RAR03088.1"/>
    <property type="molecule type" value="Genomic_DNA"/>
</dbReference>
<dbReference type="SUPFAM" id="SSF56112">
    <property type="entry name" value="Protein kinase-like (PK-like)"/>
    <property type="match status" value="1"/>
</dbReference>
<dbReference type="InterPro" id="IPR008271">
    <property type="entry name" value="Ser/Thr_kinase_AS"/>
</dbReference>
<evidence type="ECO:0000313" key="4">
    <source>
        <dbReference type="Proteomes" id="UP000249619"/>
    </source>
</evidence>
<dbReference type="GO" id="GO:0004672">
    <property type="term" value="F:protein kinase activity"/>
    <property type="evidence" value="ECO:0007669"/>
    <property type="project" value="InterPro"/>
</dbReference>
<dbReference type="PROSITE" id="PS00108">
    <property type="entry name" value="PROTEIN_KINASE_ST"/>
    <property type="match status" value="1"/>
</dbReference>
<dbReference type="PANTHER" id="PTHR10182">
    <property type="entry name" value="CALCIUM-BINDING PROTEIN 39-RELATED"/>
    <property type="match status" value="1"/>
</dbReference>
<evidence type="ECO:0000259" key="2">
    <source>
        <dbReference type="PROSITE" id="PS50011"/>
    </source>
</evidence>
<dbReference type="InterPro" id="IPR011009">
    <property type="entry name" value="Kinase-like_dom_sf"/>
</dbReference>
<name>A0A364MTG3_STELY</name>
<gene>
    <name evidence="3" type="ORF">DDE83_008364</name>
</gene>
<sequence length="754" mass="84658">MSFQDEYDRLCVDKTTGLPRPSLEFPTSEDEDYVPTPGGKPIGKYHNAVYHREGLFSVIYKAPALGHDGFFPADSPAKSKLVALKITTPSVMEPPHDSKREAQILALATSDRVIPLLDSFRENGSHFILVFPFMRYDFSDLLQGKKLSTSQIKSCLKDLFTGLAYIHSKGVIHRDIKPSNILLKSLDGPAYLSDFGIAWAPDAPGSEAADSKITDVGTTCYRPPELLFGNQKYGCSLDLWAAGCTVAEALDPAHQTLFDSGELGSDLALIQSVFKKLGTPTLEDWPEAASFRDWGKVQFYEYPRQDWSTLLPKLSESEGHLVGSLVRYESGARMSASKHLPGPGLKLQPLTPPPLSYVDLRPGKLPNPLNMAFLFRNKQKNNLELTRSIKELTLRLGQEDKPNPKLEEGLALDLQQMKIRLQGTPDTEVNPEAVFQLLTNILNEDLLYALAINIHRLPFESRKDAQVIFSTAFRYKPAGQPTPQVLEHVVTYRPDIIIALCRGYDRRESAMPCGGILREALKYDAIAALLLYDEPMEDGQTLDLGNVNPDLPSTGNGVFWNFFGWIDKGAFEVSADAFNTFREILTKHKPLVATFLQTNFDAFFTKYNSMLVQSESYVTKRQSIKLLGEILLDRANYNVMTQYVDSGEHLKIIMKLLRDDRKMINYEGFHVFKVRSDDYDGLGPSLQEQVFVANPNKSVAVQRILISNRDKLLRFLPSFLEDRTEDEQFIDEKSFLIRQIEQLPPAPVVPPAAI</sequence>
<feature type="domain" description="Protein kinase" evidence="2">
    <location>
        <begin position="45"/>
        <end position="345"/>
    </location>
</feature>
<dbReference type="InterPro" id="IPR000719">
    <property type="entry name" value="Prot_kinase_dom"/>
</dbReference>
<proteinExistence type="inferred from homology"/>
<reference evidence="4" key="1">
    <citation type="submission" date="2018-05" db="EMBL/GenBank/DDBJ databases">
        <title>Draft genome sequence of Stemphylium lycopersici strain CIDEFI 213.</title>
        <authorList>
            <person name="Medina R."/>
            <person name="Franco M.E.E."/>
            <person name="Lucentini C.G."/>
            <person name="Saparrat M.C.N."/>
            <person name="Balatti P.A."/>
        </authorList>
    </citation>
    <scope>NUCLEOTIDE SEQUENCE [LARGE SCALE GENOMIC DNA]</scope>
    <source>
        <strain evidence="4">CIDEFI 213</strain>
    </source>
</reference>
<comment type="caution">
    <text evidence="3">The sequence shown here is derived from an EMBL/GenBank/DDBJ whole genome shotgun (WGS) entry which is preliminary data.</text>
</comment>
<dbReference type="AlphaFoldDB" id="A0A364MTG3"/>
<keyword evidence="4" id="KW-1185">Reference proteome</keyword>
<evidence type="ECO:0000256" key="1">
    <source>
        <dbReference type="ARBA" id="ARBA00011012"/>
    </source>
</evidence>
<dbReference type="SUPFAM" id="SSF48371">
    <property type="entry name" value="ARM repeat"/>
    <property type="match status" value="1"/>
</dbReference>
<dbReference type="Pfam" id="PF08569">
    <property type="entry name" value="Mo25"/>
    <property type="match status" value="1"/>
</dbReference>
<dbReference type="PROSITE" id="PS50011">
    <property type="entry name" value="PROTEIN_KINASE_DOM"/>
    <property type="match status" value="1"/>
</dbReference>